<comment type="caution">
    <text evidence="2">The sequence shown here is derived from an EMBL/GenBank/DDBJ whole genome shotgun (WGS) entry which is preliminary data.</text>
</comment>
<feature type="transmembrane region" description="Helical" evidence="1">
    <location>
        <begin position="12"/>
        <end position="32"/>
    </location>
</feature>
<keyword evidence="3" id="KW-1185">Reference proteome</keyword>
<keyword evidence="1" id="KW-0472">Membrane</keyword>
<accession>A0A8I0MUI0</accession>
<organism evidence="2 3">
    <name type="scientific">Pseudoalteromonas peptidolytica F12-50-A1</name>
    <dbReference type="NCBI Taxonomy" id="1315280"/>
    <lineage>
        <taxon>Bacteria</taxon>
        <taxon>Pseudomonadati</taxon>
        <taxon>Pseudomonadota</taxon>
        <taxon>Gammaproteobacteria</taxon>
        <taxon>Alteromonadales</taxon>
        <taxon>Pseudoalteromonadaceae</taxon>
        <taxon>Pseudoalteromonas</taxon>
    </lineage>
</organism>
<reference evidence="2 3" key="1">
    <citation type="submission" date="2015-06" db="EMBL/GenBank/DDBJ databases">
        <title>Genome sequence of Pseudoalteromonas peptidolytica.</title>
        <authorList>
            <person name="Xie B.-B."/>
            <person name="Rong J.-C."/>
            <person name="Qin Q.-L."/>
            <person name="Zhang Y.-Z."/>
        </authorList>
    </citation>
    <scope>NUCLEOTIDE SEQUENCE [LARGE SCALE GENOMIC DNA]</scope>
    <source>
        <strain evidence="2 3">F12-50-A1</strain>
    </source>
</reference>
<feature type="transmembrane region" description="Helical" evidence="1">
    <location>
        <begin position="67"/>
        <end position="87"/>
    </location>
</feature>
<dbReference type="Pfam" id="PF09948">
    <property type="entry name" value="PpoB2"/>
    <property type="match status" value="1"/>
</dbReference>
<keyword evidence="1" id="KW-1133">Transmembrane helix</keyword>
<proteinExistence type="predicted"/>
<dbReference type="Proteomes" id="UP000660708">
    <property type="component" value="Unassembled WGS sequence"/>
</dbReference>
<dbReference type="InterPro" id="IPR018688">
    <property type="entry name" value="PpoB2-like"/>
</dbReference>
<dbReference type="EMBL" id="AQHF01000020">
    <property type="protein sequence ID" value="MBE0346115.1"/>
    <property type="molecule type" value="Genomic_DNA"/>
</dbReference>
<evidence type="ECO:0000256" key="1">
    <source>
        <dbReference type="SAM" id="Phobius"/>
    </source>
</evidence>
<evidence type="ECO:0000313" key="3">
    <source>
        <dbReference type="Proteomes" id="UP000660708"/>
    </source>
</evidence>
<evidence type="ECO:0000313" key="2">
    <source>
        <dbReference type="EMBL" id="MBE0346115.1"/>
    </source>
</evidence>
<gene>
    <name evidence="2" type="ORF">PPEP_a1143</name>
</gene>
<evidence type="ECO:0008006" key="4">
    <source>
        <dbReference type="Google" id="ProtNLM"/>
    </source>
</evidence>
<dbReference type="RefSeq" id="WP_147390238.1">
    <property type="nucleotide sequence ID" value="NZ_AQHF01000020.1"/>
</dbReference>
<dbReference type="AlphaFoldDB" id="A0A8I0MUI0"/>
<protein>
    <recommendedName>
        <fullName evidence="4">DUF2182 domain-containing protein</fullName>
    </recommendedName>
</protein>
<feature type="transmembrane region" description="Helical" evidence="1">
    <location>
        <begin position="99"/>
        <end position="120"/>
    </location>
</feature>
<keyword evidence="1" id="KW-0812">Transmembrane</keyword>
<name>A0A8I0MUI0_9GAMM</name>
<sequence length="249" mass="28227">MLTSTLKRISYLKVANPHWLIILFAALLWVYYLAQQVGFSGEAHLHHAHHNMHHSPETIFFRPVLDWMIMVYAMMLPMTSSTIRAIVNRIPVARQSRSLLIFILGYSLIWLVFGLVLFSASKWVETLSSLVTQANLSIGALAYLAAGVVSNADFRIRLLSACGSIWAPRIVGYKADLDIAKIGIIEGVKCVQTCAHIMVAMYIAGHNLMQMAVLTVALFYEKSRYRNKEDLLRNTCFFLAIWELAIFYQ</sequence>
<feature type="transmembrane region" description="Helical" evidence="1">
    <location>
        <begin position="199"/>
        <end position="219"/>
    </location>
</feature>